<dbReference type="RefSeq" id="WP_230737570.1">
    <property type="nucleotide sequence ID" value="NZ_JAJNDB010000005.1"/>
</dbReference>
<dbReference type="InterPro" id="IPR043134">
    <property type="entry name" value="GTP-CH-I_N"/>
</dbReference>
<dbReference type="EMBL" id="JAJNDB010000005">
    <property type="protein sequence ID" value="MCD2195859.1"/>
    <property type="molecule type" value="Genomic_DNA"/>
</dbReference>
<comment type="caution">
    <text evidence="1">The sequence shown here is derived from an EMBL/GenBank/DDBJ whole genome shotgun (WGS) entry which is preliminary data.</text>
</comment>
<evidence type="ECO:0000313" key="1">
    <source>
        <dbReference type="EMBL" id="MCD2195859.1"/>
    </source>
</evidence>
<dbReference type="Proteomes" id="UP001199469">
    <property type="component" value="Unassembled WGS sequence"/>
</dbReference>
<dbReference type="Gene3D" id="1.10.286.10">
    <property type="match status" value="1"/>
</dbReference>
<protein>
    <submittedName>
        <fullName evidence="1">Uncharacterized protein</fullName>
    </submittedName>
</protein>
<reference evidence="1 2" key="1">
    <citation type="submission" date="2021-11" db="EMBL/GenBank/DDBJ databases">
        <title>Draft genome sequence of Actinomycetospora sp. SF1 isolated from the rhizosphere soil.</title>
        <authorList>
            <person name="Duangmal K."/>
            <person name="Chantavorakit T."/>
        </authorList>
    </citation>
    <scope>NUCLEOTIDE SEQUENCE [LARGE SCALE GENOMIC DNA]</scope>
    <source>
        <strain evidence="1 2">TBRC 5722</strain>
    </source>
</reference>
<evidence type="ECO:0000313" key="2">
    <source>
        <dbReference type="Proteomes" id="UP001199469"/>
    </source>
</evidence>
<organism evidence="1 2">
    <name type="scientific">Actinomycetospora endophytica</name>
    <dbReference type="NCBI Taxonomy" id="2291215"/>
    <lineage>
        <taxon>Bacteria</taxon>
        <taxon>Bacillati</taxon>
        <taxon>Actinomycetota</taxon>
        <taxon>Actinomycetes</taxon>
        <taxon>Pseudonocardiales</taxon>
        <taxon>Pseudonocardiaceae</taxon>
        <taxon>Actinomycetospora</taxon>
    </lineage>
</organism>
<accession>A0ABS8PCH7</accession>
<keyword evidence="2" id="KW-1185">Reference proteome</keyword>
<proteinExistence type="predicted"/>
<name>A0ABS8PCH7_9PSEU</name>
<sequence length="56" mass="6012">MVVPLGAVERAATRFMQALGLDTTSAGLRRTPRRVARADSRSRDEFLALTARAGAP</sequence>
<gene>
    <name evidence="1" type="ORF">LQ327_21030</name>
</gene>
<dbReference type="SUPFAM" id="SSF55620">
    <property type="entry name" value="Tetrahydrobiopterin biosynthesis enzymes-like"/>
    <property type="match status" value="1"/>
</dbReference>